<protein>
    <submittedName>
        <fullName evidence="1">Proteasome-type protease</fullName>
    </submittedName>
</protein>
<dbReference type="SUPFAM" id="SSF56235">
    <property type="entry name" value="N-terminal nucleophile aminohydrolases (Ntn hydrolases)"/>
    <property type="match status" value="1"/>
</dbReference>
<comment type="caution">
    <text evidence="1">The sequence shown here is derived from an EMBL/GenBank/DDBJ whole genome shotgun (WGS) entry which is preliminary data.</text>
</comment>
<reference evidence="2" key="1">
    <citation type="submission" date="2016-10" db="EMBL/GenBank/DDBJ databases">
        <authorList>
            <person name="de Groot N.N."/>
        </authorList>
    </citation>
    <scope>NUCLEOTIDE SEQUENCE [LARGE SCALE GENOMIC DNA]</scope>
    <source>
        <strain evidence="2">DSM 15758</strain>
    </source>
</reference>
<dbReference type="InterPro" id="IPR001353">
    <property type="entry name" value="Proteasome_sua/b"/>
</dbReference>
<sequence length="245" mass="27081">MTYCVAIKLQDGLVFVADSRTNAGVDNIATFRKLHLFRIPGERLIVIQSAGNLATSQAVISLLRQRLDSEQDNLHGVPTLYDAARLLGQTLREVLQRDAEDAPSGHGLDLSCSFLLGGQIRGAEPELFNLYPHGNFISATEDTPYFQIGESKYGKPILDRALSFATPLEEALRCALLSYDATIRSNLSVGLPLDLVVYPRDRLAQVSSHRIDEQDPYFQALRKGWGEGLRDLLAALPAAPADYWR</sequence>
<gene>
    <name evidence="1" type="ORF">SAMN05216279_1089</name>
</gene>
<dbReference type="PIRSF" id="PIRSF009120">
    <property type="entry name" value="UCP009120_prtse"/>
    <property type="match status" value="1"/>
</dbReference>
<accession>A0A1G5NW71</accession>
<organism evidence="1 2">
    <name type="scientific">Pseudomonas oryzihabitans</name>
    <dbReference type="NCBI Taxonomy" id="47885"/>
    <lineage>
        <taxon>Bacteria</taxon>
        <taxon>Pseudomonadati</taxon>
        <taxon>Pseudomonadota</taxon>
        <taxon>Gammaproteobacteria</taxon>
        <taxon>Pseudomonadales</taxon>
        <taxon>Pseudomonadaceae</taxon>
        <taxon>Pseudomonas</taxon>
    </lineage>
</organism>
<proteinExistence type="predicted"/>
<dbReference type="EMBL" id="FMWB01000008">
    <property type="protein sequence ID" value="SCZ41494.1"/>
    <property type="molecule type" value="Genomic_DNA"/>
</dbReference>
<dbReference type="Pfam" id="PF00227">
    <property type="entry name" value="Proteasome"/>
    <property type="match status" value="1"/>
</dbReference>
<dbReference type="GO" id="GO:0051603">
    <property type="term" value="P:proteolysis involved in protein catabolic process"/>
    <property type="evidence" value="ECO:0007669"/>
    <property type="project" value="InterPro"/>
</dbReference>
<dbReference type="InterPro" id="IPR016545">
    <property type="entry name" value="UCP009120_prtse"/>
</dbReference>
<dbReference type="GO" id="GO:0008233">
    <property type="term" value="F:peptidase activity"/>
    <property type="evidence" value="ECO:0007669"/>
    <property type="project" value="UniProtKB-KW"/>
</dbReference>
<keyword evidence="1" id="KW-0378">Hydrolase</keyword>
<dbReference type="RefSeq" id="WP_074584243.1">
    <property type="nucleotide sequence ID" value="NZ_FMWB01000008.1"/>
</dbReference>
<keyword evidence="1" id="KW-0647">Proteasome</keyword>
<name>A0A1G5NW71_9PSED</name>
<dbReference type="OrthoDB" id="9786336at2"/>
<dbReference type="GO" id="GO:0005839">
    <property type="term" value="C:proteasome core complex"/>
    <property type="evidence" value="ECO:0007669"/>
    <property type="project" value="InterPro"/>
</dbReference>
<dbReference type="CDD" id="cd03765">
    <property type="entry name" value="proteasome_beta_bacterial"/>
    <property type="match status" value="1"/>
</dbReference>
<dbReference type="STRING" id="237610.BJP27_05010"/>
<dbReference type="eggNOG" id="COG3484">
    <property type="taxonomic scope" value="Bacteria"/>
</dbReference>
<dbReference type="Gene3D" id="3.60.20.10">
    <property type="entry name" value="Glutamine Phosphoribosylpyrophosphate, subunit 1, domain 1"/>
    <property type="match status" value="1"/>
</dbReference>
<evidence type="ECO:0000313" key="1">
    <source>
        <dbReference type="EMBL" id="SCZ41494.1"/>
    </source>
</evidence>
<keyword evidence="1" id="KW-0645">Protease</keyword>
<evidence type="ECO:0000313" key="2">
    <source>
        <dbReference type="Proteomes" id="UP000183046"/>
    </source>
</evidence>
<dbReference type="Proteomes" id="UP000183046">
    <property type="component" value="Unassembled WGS sequence"/>
</dbReference>
<dbReference type="InterPro" id="IPR029055">
    <property type="entry name" value="Ntn_hydrolases_N"/>
</dbReference>
<dbReference type="AlphaFoldDB" id="A0A1G5NW71"/>